<evidence type="ECO:0000256" key="13">
    <source>
        <dbReference type="ARBA" id="ARBA00022777"/>
    </source>
</evidence>
<proteinExistence type="inferred from homology"/>
<comment type="function">
    <text evidence="4">Catalyzes ATP-dependent phosphorylation of adenosylcobinamide and addition of GMP to adenosylcobinamide phosphate.</text>
</comment>
<reference evidence="18 19" key="1">
    <citation type="journal article" date="2020" name="Cell Host Microbe">
        <title>Functional and Genomic Variation between Human-Derived Isolates of Lachnospiraceae Reveals Inter- and Intra-Species Diversity.</title>
        <authorList>
            <person name="Sorbara M.T."/>
            <person name="Littmann E.R."/>
            <person name="Fontana E."/>
            <person name="Moody T.U."/>
            <person name="Kohout C.E."/>
            <person name="Gjonbalaj M."/>
            <person name="Eaton V."/>
            <person name="Seok R."/>
            <person name="Leiner I.M."/>
            <person name="Pamer E.G."/>
        </authorList>
    </citation>
    <scope>NUCLEOTIDE SEQUENCE [LARGE SCALE GENOMIC DNA]</scope>
    <source>
        <strain evidence="18 19">MSK.15.26</strain>
    </source>
</reference>
<keyword evidence="10" id="KW-0169">Cobalamin biosynthesis</keyword>
<dbReference type="Proteomes" id="UP000822142">
    <property type="component" value="Unassembled WGS sequence"/>
</dbReference>
<evidence type="ECO:0000256" key="6">
    <source>
        <dbReference type="ARBA" id="ARBA00005159"/>
    </source>
</evidence>
<accession>A0ABX2I9D7</accession>
<organism evidence="18 19">
    <name type="scientific">Blautia hansenii</name>
    <name type="common">Ruminococcus hansenii</name>
    <dbReference type="NCBI Taxonomy" id="1322"/>
    <lineage>
        <taxon>Bacteria</taxon>
        <taxon>Bacillati</taxon>
        <taxon>Bacillota</taxon>
        <taxon>Clostridia</taxon>
        <taxon>Lachnospirales</taxon>
        <taxon>Lachnospiraceae</taxon>
        <taxon>Blautia</taxon>
    </lineage>
</organism>
<dbReference type="SUPFAM" id="SSF52540">
    <property type="entry name" value="P-loop containing nucleoside triphosphate hydrolases"/>
    <property type="match status" value="1"/>
</dbReference>
<dbReference type="PANTHER" id="PTHR34848">
    <property type="match status" value="1"/>
</dbReference>
<evidence type="ECO:0000256" key="11">
    <source>
        <dbReference type="ARBA" id="ARBA00022679"/>
    </source>
</evidence>
<comment type="catalytic activity">
    <reaction evidence="1">
        <text>adenosylcob(III)inamide + ATP = adenosylcob(III)inamide phosphate + ADP + H(+)</text>
        <dbReference type="Rhea" id="RHEA:15769"/>
        <dbReference type="ChEBI" id="CHEBI:2480"/>
        <dbReference type="ChEBI" id="CHEBI:15378"/>
        <dbReference type="ChEBI" id="CHEBI:30616"/>
        <dbReference type="ChEBI" id="CHEBI:58502"/>
        <dbReference type="ChEBI" id="CHEBI:456216"/>
        <dbReference type="EC" id="2.7.1.156"/>
    </reaction>
</comment>
<keyword evidence="12" id="KW-0547">Nucleotide-binding</keyword>
<dbReference type="GO" id="GO:0016779">
    <property type="term" value="F:nucleotidyltransferase activity"/>
    <property type="evidence" value="ECO:0007669"/>
    <property type="project" value="UniProtKB-KW"/>
</dbReference>
<evidence type="ECO:0000256" key="10">
    <source>
        <dbReference type="ARBA" id="ARBA00022573"/>
    </source>
</evidence>
<keyword evidence="18" id="KW-0548">Nucleotidyltransferase</keyword>
<dbReference type="Pfam" id="PF02283">
    <property type="entry name" value="CobU"/>
    <property type="match status" value="1"/>
</dbReference>
<evidence type="ECO:0000256" key="12">
    <source>
        <dbReference type="ARBA" id="ARBA00022741"/>
    </source>
</evidence>
<comment type="catalytic activity">
    <reaction evidence="3">
        <text>adenosylcob(III)inamide + GTP = adenosylcob(III)inamide phosphate + GDP + H(+)</text>
        <dbReference type="Rhea" id="RHEA:15765"/>
        <dbReference type="ChEBI" id="CHEBI:2480"/>
        <dbReference type="ChEBI" id="CHEBI:15378"/>
        <dbReference type="ChEBI" id="CHEBI:37565"/>
        <dbReference type="ChEBI" id="CHEBI:58189"/>
        <dbReference type="ChEBI" id="CHEBI:58502"/>
        <dbReference type="EC" id="2.7.1.156"/>
    </reaction>
</comment>
<evidence type="ECO:0000256" key="9">
    <source>
        <dbReference type="ARBA" id="ARBA00012523"/>
    </source>
</evidence>
<keyword evidence="13 18" id="KW-0418">Kinase</keyword>
<dbReference type="PIRSF" id="PIRSF006135">
    <property type="entry name" value="CobU"/>
    <property type="match status" value="1"/>
</dbReference>
<keyword evidence="19" id="KW-1185">Reference proteome</keyword>
<evidence type="ECO:0000256" key="1">
    <source>
        <dbReference type="ARBA" id="ARBA00000312"/>
    </source>
</evidence>
<evidence type="ECO:0000313" key="18">
    <source>
        <dbReference type="EMBL" id="NSJ86605.1"/>
    </source>
</evidence>
<dbReference type="PANTHER" id="PTHR34848:SF1">
    <property type="entry name" value="BIFUNCTIONAL ADENOSYLCOBALAMIN BIOSYNTHESIS PROTEIN COBU"/>
    <property type="match status" value="1"/>
</dbReference>
<evidence type="ECO:0000256" key="5">
    <source>
        <dbReference type="ARBA" id="ARBA00004692"/>
    </source>
</evidence>
<protein>
    <recommendedName>
        <fullName evidence="16">Adenosylcobinamide kinase</fullName>
        <ecNumber evidence="8">2.7.1.156</ecNumber>
        <ecNumber evidence="9">2.7.7.62</ecNumber>
    </recommendedName>
    <alternativeName>
        <fullName evidence="17">Adenosylcobinamide-phosphate guanylyltransferase</fullName>
    </alternativeName>
</protein>
<evidence type="ECO:0000256" key="8">
    <source>
        <dbReference type="ARBA" id="ARBA00012016"/>
    </source>
</evidence>
<evidence type="ECO:0000256" key="7">
    <source>
        <dbReference type="ARBA" id="ARBA00007490"/>
    </source>
</evidence>
<evidence type="ECO:0000256" key="17">
    <source>
        <dbReference type="ARBA" id="ARBA00030571"/>
    </source>
</evidence>
<evidence type="ECO:0000256" key="2">
    <source>
        <dbReference type="ARBA" id="ARBA00000711"/>
    </source>
</evidence>
<dbReference type="EC" id="2.7.1.156" evidence="8"/>
<comment type="catalytic activity">
    <reaction evidence="2">
        <text>adenosylcob(III)inamide phosphate + GTP + H(+) = adenosylcob(III)inamide-GDP + diphosphate</text>
        <dbReference type="Rhea" id="RHEA:22712"/>
        <dbReference type="ChEBI" id="CHEBI:15378"/>
        <dbReference type="ChEBI" id="CHEBI:33019"/>
        <dbReference type="ChEBI" id="CHEBI:37565"/>
        <dbReference type="ChEBI" id="CHEBI:58502"/>
        <dbReference type="ChEBI" id="CHEBI:60487"/>
        <dbReference type="EC" id="2.7.7.62"/>
    </reaction>
</comment>
<comment type="caution">
    <text evidence="18">The sequence shown here is derived from an EMBL/GenBank/DDBJ whole genome shotgun (WGS) entry which is preliminary data.</text>
</comment>
<evidence type="ECO:0000313" key="19">
    <source>
        <dbReference type="Proteomes" id="UP000822142"/>
    </source>
</evidence>
<comment type="similarity">
    <text evidence="7">Belongs to the CobU/CobP family.</text>
</comment>
<dbReference type="EC" id="2.7.7.62" evidence="9"/>
<dbReference type="CDD" id="cd00544">
    <property type="entry name" value="CobU"/>
    <property type="match status" value="1"/>
</dbReference>
<comment type="pathway">
    <text evidence="6">Cofactor biosynthesis; adenosylcobalamin biosynthesis; adenosylcobalamin from cob(II)yrinate a,c-diamide: step 5/7.</text>
</comment>
<keyword evidence="11" id="KW-0808">Transferase</keyword>
<gene>
    <name evidence="18" type="ORF">G5A70_10585</name>
</gene>
<dbReference type="InterPro" id="IPR027417">
    <property type="entry name" value="P-loop_NTPase"/>
</dbReference>
<name>A0ABX2I9D7_BLAHA</name>
<dbReference type="Gene3D" id="3.40.50.300">
    <property type="entry name" value="P-loop containing nucleotide triphosphate hydrolases"/>
    <property type="match status" value="1"/>
</dbReference>
<dbReference type="InterPro" id="IPR003203">
    <property type="entry name" value="CobU/CobP"/>
</dbReference>
<dbReference type="GO" id="GO:0016301">
    <property type="term" value="F:kinase activity"/>
    <property type="evidence" value="ECO:0007669"/>
    <property type="project" value="UniProtKB-KW"/>
</dbReference>
<dbReference type="RefSeq" id="WP_173749616.1">
    <property type="nucleotide sequence ID" value="NZ_JAAITA010000013.1"/>
</dbReference>
<dbReference type="EMBL" id="JAAITA010000013">
    <property type="protein sequence ID" value="NSJ86605.1"/>
    <property type="molecule type" value="Genomic_DNA"/>
</dbReference>
<evidence type="ECO:0000256" key="3">
    <source>
        <dbReference type="ARBA" id="ARBA00001522"/>
    </source>
</evidence>
<evidence type="ECO:0000256" key="4">
    <source>
        <dbReference type="ARBA" id="ARBA00003889"/>
    </source>
</evidence>
<keyword evidence="15" id="KW-0342">GTP-binding</keyword>
<keyword evidence="14" id="KW-0067">ATP-binding</keyword>
<comment type="pathway">
    <text evidence="5">Cofactor biosynthesis; adenosylcobalamin biosynthesis; adenosylcobalamin from cob(II)yrinate a,c-diamide: step 6/7.</text>
</comment>
<evidence type="ECO:0000256" key="14">
    <source>
        <dbReference type="ARBA" id="ARBA00022840"/>
    </source>
</evidence>
<sequence length="182" mass="20398">MITVITGGSGSGKSAYAEKIVTDFGDLERIYIATMFPFDEESHQRIARHRQMRAEKKFSTIECYTGLKNLKIPPKSCVLLECMSNLTANEMFQKDGAGEHTVEEILEGVGSLQTQAKQLVIVTNEIFSDGISYDTETQRYESYLGEINQKIVGMADCAVEVVYGIPLFFKGNAEKFTEKKDR</sequence>
<evidence type="ECO:0000256" key="16">
    <source>
        <dbReference type="ARBA" id="ARBA00029570"/>
    </source>
</evidence>
<evidence type="ECO:0000256" key="15">
    <source>
        <dbReference type="ARBA" id="ARBA00023134"/>
    </source>
</evidence>